<comment type="subcellular location">
    <subcellularLocation>
        <location evidence="1 9">Cell inner membrane</location>
        <topology evidence="1 9">Multi-pass membrane protein</topology>
    </subcellularLocation>
</comment>
<evidence type="ECO:0000256" key="7">
    <source>
        <dbReference type="ARBA" id="ARBA00022989"/>
    </source>
</evidence>
<dbReference type="GO" id="GO:0015920">
    <property type="term" value="P:lipopolysaccharide transport"/>
    <property type="evidence" value="ECO:0007669"/>
    <property type="project" value="TreeGrafter"/>
</dbReference>
<feature type="transmembrane region" description="Helical" evidence="9">
    <location>
        <begin position="95"/>
        <end position="120"/>
    </location>
</feature>
<evidence type="ECO:0000256" key="9">
    <source>
        <dbReference type="RuleBase" id="RU361157"/>
    </source>
</evidence>
<name>A0A0G3BHJ3_9BURK</name>
<dbReference type="EMBL" id="CP011371">
    <property type="protein sequence ID" value="AKJ26821.1"/>
    <property type="molecule type" value="Genomic_DNA"/>
</dbReference>
<dbReference type="PANTHER" id="PTHR30413:SF8">
    <property type="entry name" value="TRANSPORT PERMEASE PROTEIN"/>
    <property type="match status" value="1"/>
</dbReference>
<keyword evidence="5" id="KW-0997">Cell inner membrane</keyword>
<feature type="transmembrane region" description="Helical" evidence="9">
    <location>
        <begin position="214"/>
        <end position="238"/>
    </location>
</feature>
<feature type="domain" description="ABC transmembrane type-2" evidence="10">
    <location>
        <begin position="19"/>
        <end position="241"/>
    </location>
</feature>
<sequence>MLFALFIRELQTRFGGRWLGAFWVLLEPLAHLTLLMLVFGYVRNRVLPGIEFPVFLLTGLLPFLTFRSLALRLMESVDANRPLFSYRQVKPLDPLISRALLEIGLYGTIYLILLVTLGWLGYSTVPTRPLELMAISIALLVLGFALGLIFAVGTDELPRVRPFIRIAFMPLYLLSGVIFPVSALPAFVLPWVLWNPVLHAVEISRGYFFPHYRTLPQVSALYVIVWGVAALAVGVSLYRVRRHRLLAS</sequence>
<evidence type="ECO:0000256" key="3">
    <source>
        <dbReference type="ARBA" id="ARBA00022448"/>
    </source>
</evidence>
<feature type="transmembrane region" description="Helical" evidence="9">
    <location>
        <begin position="54"/>
        <end position="74"/>
    </location>
</feature>
<keyword evidence="8 9" id="KW-0472">Membrane</keyword>
<accession>A0A0G3BHJ3</accession>
<evidence type="ECO:0000313" key="12">
    <source>
        <dbReference type="Proteomes" id="UP000035352"/>
    </source>
</evidence>
<reference evidence="11 12" key="1">
    <citation type="submission" date="2015-05" db="EMBL/GenBank/DDBJ databases">
        <authorList>
            <person name="Tang B."/>
            <person name="Yu Y."/>
        </authorList>
    </citation>
    <scope>NUCLEOTIDE SEQUENCE [LARGE SCALE GENOMIC DNA]</scope>
    <source>
        <strain evidence="11 12">DSM 7029</strain>
    </source>
</reference>
<evidence type="ECO:0000313" key="11">
    <source>
        <dbReference type="EMBL" id="AKJ26821.1"/>
    </source>
</evidence>
<organism evidence="11 12">
    <name type="scientific">Caldimonas brevitalea</name>
    <dbReference type="NCBI Taxonomy" id="413882"/>
    <lineage>
        <taxon>Bacteria</taxon>
        <taxon>Pseudomonadati</taxon>
        <taxon>Pseudomonadota</taxon>
        <taxon>Betaproteobacteria</taxon>
        <taxon>Burkholderiales</taxon>
        <taxon>Sphaerotilaceae</taxon>
        <taxon>Caldimonas</taxon>
    </lineage>
</organism>
<dbReference type="Proteomes" id="UP000035352">
    <property type="component" value="Chromosome"/>
</dbReference>
<feature type="transmembrane region" description="Helical" evidence="9">
    <location>
        <begin position="132"/>
        <end position="151"/>
    </location>
</feature>
<keyword evidence="12" id="KW-1185">Reference proteome</keyword>
<dbReference type="PROSITE" id="PS51012">
    <property type="entry name" value="ABC_TM2"/>
    <property type="match status" value="1"/>
</dbReference>
<keyword evidence="7 9" id="KW-1133">Transmembrane helix</keyword>
<evidence type="ECO:0000256" key="4">
    <source>
        <dbReference type="ARBA" id="ARBA00022475"/>
    </source>
</evidence>
<keyword evidence="3 9" id="KW-0813">Transport</keyword>
<dbReference type="KEGG" id="pbh:AAW51_0130"/>
<dbReference type="InterPro" id="IPR000412">
    <property type="entry name" value="ABC_2_transport"/>
</dbReference>
<dbReference type="PANTHER" id="PTHR30413">
    <property type="entry name" value="INNER MEMBRANE TRANSPORT PERMEASE"/>
    <property type="match status" value="1"/>
</dbReference>
<dbReference type="PRINTS" id="PR00164">
    <property type="entry name" value="ABC2TRNSPORT"/>
</dbReference>
<evidence type="ECO:0000256" key="5">
    <source>
        <dbReference type="ARBA" id="ARBA00022519"/>
    </source>
</evidence>
<evidence type="ECO:0000256" key="1">
    <source>
        <dbReference type="ARBA" id="ARBA00004429"/>
    </source>
</evidence>
<dbReference type="InterPro" id="IPR013525">
    <property type="entry name" value="ABC2_TM"/>
</dbReference>
<comment type="similarity">
    <text evidence="2 9">Belongs to the ABC-2 integral membrane protein family.</text>
</comment>
<dbReference type="Pfam" id="PF01061">
    <property type="entry name" value="ABC2_membrane"/>
    <property type="match status" value="1"/>
</dbReference>
<dbReference type="STRING" id="413882.AAW51_0130"/>
<feature type="transmembrane region" description="Helical" evidence="9">
    <location>
        <begin position="21"/>
        <end position="42"/>
    </location>
</feature>
<evidence type="ECO:0000259" key="10">
    <source>
        <dbReference type="PROSITE" id="PS51012"/>
    </source>
</evidence>
<evidence type="ECO:0000256" key="6">
    <source>
        <dbReference type="ARBA" id="ARBA00022692"/>
    </source>
</evidence>
<dbReference type="GO" id="GO:0140359">
    <property type="term" value="F:ABC-type transporter activity"/>
    <property type="evidence" value="ECO:0007669"/>
    <property type="project" value="InterPro"/>
</dbReference>
<gene>
    <name evidence="11" type="ORF">AAW51_0130</name>
</gene>
<evidence type="ECO:0000256" key="2">
    <source>
        <dbReference type="ARBA" id="ARBA00007783"/>
    </source>
</evidence>
<dbReference type="AlphaFoldDB" id="A0A0G3BHJ3"/>
<evidence type="ECO:0000256" key="8">
    <source>
        <dbReference type="ARBA" id="ARBA00023136"/>
    </source>
</evidence>
<dbReference type="InterPro" id="IPR047817">
    <property type="entry name" value="ABC2_TM_bact-type"/>
</dbReference>
<dbReference type="GO" id="GO:0043190">
    <property type="term" value="C:ATP-binding cassette (ABC) transporter complex"/>
    <property type="evidence" value="ECO:0007669"/>
    <property type="project" value="InterPro"/>
</dbReference>
<protein>
    <recommendedName>
        <fullName evidence="9">Transport permease protein</fullName>
    </recommendedName>
</protein>
<proteinExistence type="inferred from homology"/>
<keyword evidence="4 9" id="KW-1003">Cell membrane</keyword>
<keyword evidence="6 9" id="KW-0812">Transmembrane</keyword>
<feature type="transmembrane region" description="Helical" evidence="9">
    <location>
        <begin position="171"/>
        <end position="194"/>
    </location>
</feature>